<keyword evidence="6 7" id="KW-0472">Membrane</keyword>
<dbReference type="PANTHER" id="PTHR20939">
    <property type="entry name" value="SORTING NEXIN 20, 21"/>
    <property type="match status" value="1"/>
</dbReference>
<comment type="subcellular location">
    <subcellularLocation>
        <location evidence="1">Early endosome membrane</location>
        <topology evidence="1">Peripheral membrane protein</topology>
        <orientation evidence="1">Cytoplasmic side</orientation>
    </subcellularLocation>
</comment>
<dbReference type="PROSITE" id="PS50195">
    <property type="entry name" value="PX"/>
    <property type="match status" value="1"/>
</dbReference>
<sequence length="359" mass="41313">MLKFEIVSSRIVEGVDSEKKFVAYMLQVRKDDKESNIYDSDPSNVERRYTHFLELYNGLKKDHTALLSNISFPRKMLVGNFEPSLISTRCFAFETLVRTVANNFSSRDSPAVISFFQDIELNEAKRLIEEKKFDQALSLLESSFKLLNKLYTDRSRVVLSALCRIVACAEASGGALAGPVEQWAQLALRRYEAVSDSDLLIIYVPLIHACISIWETLGRDKSKLVEELNDLRKRDFSLWDVIPKIQVTRFHILSQHLTWPQLNAAIIGLLSLLFCFYLEIRKRKLDDMVEKVLTVSQVTDATMEIEKERQAAAMRVCVDLLDTSAEHYEHLMLLRDELRKRERPKKQLPPAIEPSALEI</sequence>
<dbReference type="PANTHER" id="PTHR20939:SF11">
    <property type="entry name" value="LD12265P"/>
    <property type="match status" value="1"/>
</dbReference>
<evidence type="ECO:0000256" key="3">
    <source>
        <dbReference type="ARBA" id="ARBA00022753"/>
    </source>
</evidence>
<reference evidence="9" key="1">
    <citation type="submission" date="2021-12" db="EMBL/GenBank/DDBJ databases">
        <authorList>
            <person name="King R."/>
        </authorList>
    </citation>
    <scope>NUCLEOTIDE SEQUENCE</scope>
</reference>
<proteinExistence type="predicted"/>
<keyword evidence="7" id="KW-0812">Transmembrane</keyword>
<accession>A0ABN8B8P3</accession>
<evidence type="ECO:0000256" key="7">
    <source>
        <dbReference type="SAM" id="Phobius"/>
    </source>
</evidence>
<dbReference type="InterPro" id="IPR039937">
    <property type="entry name" value="SNX20/SNX21"/>
</dbReference>
<dbReference type="EMBL" id="OU963896">
    <property type="protein sequence ID" value="CAH0404917.1"/>
    <property type="molecule type" value="Genomic_DNA"/>
</dbReference>
<keyword evidence="7" id="KW-1133">Transmembrane helix</keyword>
<evidence type="ECO:0000256" key="5">
    <source>
        <dbReference type="ARBA" id="ARBA00023121"/>
    </source>
</evidence>
<dbReference type="SUPFAM" id="SSF64268">
    <property type="entry name" value="PX domain"/>
    <property type="match status" value="1"/>
</dbReference>
<evidence type="ECO:0000256" key="2">
    <source>
        <dbReference type="ARBA" id="ARBA00022448"/>
    </source>
</evidence>
<gene>
    <name evidence="9" type="ORF">CHILSU_LOCUS8266</name>
</gene>
<keyword evidence="10" id="KW-1185">Reference proteome</keyword>
<evidence type="ECO:0000256" key="6">
    <source>
        <dbReference type="ARBA" id="ARBA00023136"/>
    </source>
</evidence>
<keyword evidence="2" id="KW-0813">Transport</keyword>
<dbReference type="SMART" id="SM00312">
    <property type="entry name" value="PX"/>
    <property type="match status" value="1"/>
</dbReference>
<keyword evidence="4" id="KW-0653">Protein transport</keyword>
<protein>
    <recommendedName>
        <fullName evidence="8">PX domain-containing protein</fullName>
    </recommendedName>
</protein>
<keyword evidence="3" id="KW-0967">Endosome</keyword>
<dbReference type="InterPro" id="IPR001683">
    <property type="entry name" value="PX_dom"/>
</dbReference>
<dbReference type="Gene3D" id="3.30.1520.10">
    <property type="entry name" value="Phox-like domain"/>
    <property type="match status" value="1"/>
</dbReference>
<evidence type="ECO:0000313" key="10">
    <source>
        <dbReference type="Proteomes" id="UP001153292"/>
    </source>
</evidence>
<evidence type="ECO:0000313" key="9">
    <source>
        <dbReference type="EMBL" id="CAH0404917.1"/>
    </source>
</evidence>
<dbReference type="Pfam" id="PF00787">
    <property type="entry name" value="PX"/>
    <property type="match status" value="1"/>
</dbReference>
<evidence type="ECO:0000259" key="8">
    <source>
        <dbReference type="PROSITE" id="PS50195"/>
    </source>
</evidence>
<keyword evidence="5" id="KW-0446">Lipid-binding</keyword>
<evidence type="ECO:0000256" key="1">
    <source>
        <dbReference type="ARBA" id="ARBA00004469"/>
    </source>
</evidence>
<feature type="domain" description="PX" evidence="8">
    <location>
        <begin position="2"/>
        <end position="123"/>
    </location>
</feature>
<dbReference type="InterPro" id="IPR036871">
    <property type="entry name" value="PX_dom_sf"/>
</dbReference>
<name>A0ABN8B8P3_CHISP</name>
<evidence type="ECO:0000256" key="4">
    <source>
        <dbReference type="ARBA" id="ARBA00022927"/>
    </source>
</evidence>
<organism evidence="9 10">
    <name type="scientific">Chilo suppressalis</name>
    <name type="common">Asiatic rice borer moth</name>
    <dbReference type="NCBI Taxonomy" id="168631"/>
    <lineage>
        <taxon>Eukaryota</taxon>
        <taxon>Metazoa</taxon>
        <taxon>Ecdysozoa</taxon>
        <taxon>Arthropoda</taxon>
        <taxon>Hexapoda</taxon>
        <taxon>Insecta</taxon>
        <taxon>Pterygota</taxon>
        <taxon>Neoptera</taxon>
        <taxon>Endopterygota</taxon>
        <taxon>Lepidoptera</taxon>
        <taxon>Glossata</taxon>
        <taxon>Ditrysia</taxon>
        <taxon>Pyraloidea</taxon>
        <taxon>Crambidae</taxon>
        <taxon>Crambinae</taxon>
        <taxon>Chilo</taxon>
    </lineage>
</organism>
<feature type="transmembrane region" description="Helical" evidence="7">
    <location>
        <begin position="259"/>
        <end position="278"/>
    </location>
</feature>
<dbReference type="Proteomes" id="UP001153292">
    <property type="component" value="Chromosome 3"/>
</dbReference>